<comment type="subunit">
    <text evidence="3 10">Homodimer and heterodimers.</text>
</comment>
<evidence type="ECO:0000256" key="2">
    <source>
        <dbReference type="ARBA" id="ARBA00007651"/>
    </source>
</evidence>
<evidence type="ECO:0000256" key="4">
    <source>
        <dbReference type="ARBA" id="ARBA00022475"/>
    </source>
</evidence>
<dbReference type="InterPro" id="IPR044173">
    <property type="entry name" value="CASPL"/>
</dbReference>
<proteinExistence type="inferred from homology"/>
<keyword evidence="6 10" id="KW-1133">Transmembrane helix</keyword>
<gene>
    <name evidence="12" type="ORF">D5086_0000202630</name>
</gene>
<reference evidence="12" key="1">
    <citation type="submission" date="2018-10" db="EMBL/GenBank/DDBJ databases">
        <title>Population genomic analysis revealed the cold adaptation of white poplar.</title>
        <authorList>
            <person name="Liu Y.-J."/>
        </authorList>
    </citation>
    <scope>NUCLEOTIDE SEQUENCE [LARGE SCALE GENOMIC DNA]</scope>
    <source>
        <strain evidence="12">PAL-ZL1</strain>
    </source>
</reference>
<comment type="function">
    <text evidence="9">Regulates membrane-cell wall junctions and localized cell wall deposition. Required for establishment of the Casparian strip membrane domain (CSD) and the subsequent formation of Casparian strips, a cell wall modification of the root endodermis that determines an apoplastic barrier between the intraorganismal apoplasm and the extraorganismal apoplasm and prevents lateral diffusion.</text>
</comment>
<dbReference type="Pfam" id="PF04535">
    <property type="entry name" value="CASP_dom"/>
    <property type="match status" value="1"/>
</dbReference>
<evidence type="ECO:0000256" key="5">
    <source>
        <dbReference type="ARBA" id="ARBA00022692"/>
    </source>
</evidence>
<evidence type="ECO:0000256" key="10">
    <source>
        <dbReference type="RuleBase" id="RU361233"/>
    </source>
</evidence>
<dbReference type="STRING" id="43335.A0A4U5PQ38"/>
<dbReference type="GO" id="GO:0005886">
    <property type="term" value="C:plasma membrane"/>
    <property type="evidence" value="ECO:0007669"/>
    <property type="project" value="UniProtKB-SubCell"/>
</dbReference>
<protein>
    <recommendedName>
        <fullName evidence="10">CASP-like protein</fullName>
    </recommendedName>
</protein>
<feature type="transmembrane region" description="Helical" evidence="10">
    <location>
        <begin position="135"/>
        <end position="162"/>
    </location>
</feature>
<dbReference type="GO" id="GO:0071555">
    <property type="term" value="P:cell wall organization"/>
    <property type="evidence" value="ECO:0007669"/>
    <property type="project" value="UniProtKB-KW"/>
</dbReference>
<keyword evidence="4 10" id="KW-1003">Cell membrane</keyword>
<evidence type="ECO:0000256" key="9">
    <source>
        <dbReference type="ARBA" id="ARBA00025302"/>
    </source>
</evidence>
<feature type="domain" description="Casparian strip membrane protein" evidence="11">
    <location>
        <begin position="51"/>
        <end position="198"/>
    </location>
</feature>
<keyword evidence="5 10" id="KW-0812">Transmembrane</keyword>
<keyword evidence="7 10" id="KW-0472">Membrane</keyword>
<dbReference type="AlphaFoldDB" id="A0A4U5PQ38"/>
<dbReference type="InterPro" id="IPR006459">
    <property type="entry name" value="CASP/CASPL"/>
</dbReference>
<evidence type="ECO:0000259" key="11">
    <source>
        <dbReference type="Pfam" id="PF04535"/>
    </source>
</evidence>
<comment type="caution">
    <text evidence="10">Lacks conserved residue(s) required for the propagation of feature annotation.</text>
</comment>
<dbReference type="PANTHER" id="PTHR36488:SF11">
    <property type="entry name" value="CASP-LIKE PROTEIN"/>
    <property type="match status" value="1"/>
</dbReference>
<evidence type="ECO:0000256" key="7">
    <source>
        <dbReference type="ARBA" id="ARBA00023136"/>
    </source>
</evidence>
<comment type="subcellular location">
    <subcellularLocation>
        <location evidence="1 10">Cell membrane</location>
        <topology evidence="1 10">Multi-pass membrane protein</topology>
    </subcellularLocation>
</comment>
<dbReference type="PANTHER" id="PTHR36488">
    <property type="entry name" value="CASP-LIKE PROTEIN 1U1"/>
    <property type="match status" value="1"/>
</dbReference>
<keyword evidence="8" id="KW-0961">Cell wall biogenesis/degradation</keyword>
<organism evidence="12">
    <name type="scientific">Populus alba</name>
    <name type="common">White poplar</name>
    <dbReference type="NCBI Taxonomy" id="43335"/>
    <lineage>
        <taxon>Eukaryota</taxon>
        <taxon>Viridiplantae</taxon>
        <taxon>Streptophyta</taxon>
        <taxon>Embryophyta</taxon>
        <taxon>Tracheophyta</taxon>
        <taxon>Spermatophyta</taxon>
        <taxon>Magnoliopsida</taxon>
        <taxon>eudicotyledons</taxon>
        <taxon>Gunneridae</taxon>
        <taxon>Pentapetalae</taxon>
        <taxon>rosids</taxon>
        <taxon>fabids</taxon>
        <taxon>Malpighiales</taxon>
        <taxon>Salicaceae</taxon>
        <taxon>Saliceae</taxon>
        <taxon>Populus</taxon>
    </lineage>
</organism>
<name>A0A4U5PQ38_POPAL</name>
<accession>A0A4U5PQ38</accession>
<evidence type="ECO:0000256" key="6">
    <source>
        <dbReference type="ARBA" id="ARBA00022989"/>
    </source>
</evidence>
<evidence type="ECO:0000256" key="1">
    <source>
        <dbReference type="ARBA" id="ARBA00004651"/>
    </source>
</evidence>
<sequence>MNSDNSGEATKITIQEPKADTKGKDIAGALIAPVIVAAKAAQRPRKGWKKGAAIFDLVLRLSAIVAGFAATSLMATTDQILPFFTQFFQFHAQYNDLPTFLFFVIANAITSGYLVLSLPFSIVCIVRPRAAGPRLLLIILDSVMMGLTTSAASASAAIVYLAHNGNSISNWNAFCQQFNNFCQQSSFSLSISLSAWAFEGKSLDFFFRKSFRCDNKELNALGWKNSFSHGIGITAPKARTRDKPMSL</sequence>
<feature type="transmembrane region" description="Helical" evidence="10">
    <location>
        <begin position="53"/>
        <end position="75"/>
    </location>
</feature>
<evidence type="ECO:0000256" key="3">
    <source>
        <dbReference type="ARBA" id="ARBA00011489"/>
    </source>
</evidence>
<dbReference type="NCBIfam" id="TIGR01569">
    <property type="entry name" value="A_tha_TIGR01569"/>
    <property type="match status" value="1"/>
</dbReference>
<comment type="caution">
    <text evidence="12">The sequence shown here is derived from an EMBL/GenBank/DDBJ whole genome shotgun (WGS) entry which is preliminary data.</text>
</comment>
<dbReference type="EMBL" id="RCHU01000668">
    <property type="protein sequence ID" value="TKR98526.1"/>
    <property type="molecule type" value="Genomic_DNA"/>
</dbReference>
<evidence type="ECO:0000313" key="12">
    <source>
        <dbReference type="EMBL" id="TKR98526.1"/>
    </source>
</evidence>
<evidence type="ECO:0000256" key="8">
    <source>
        <dbReference type="ARBA" id="ARBA00023316"/>
    </source>
</evidence>
<feature type="transmembrane region" description="Helical" evidence="10">
    <location>
        <begin position="100"/>
        <end position="123"/>
    </location>
</feature>
<comment type="similarity">
    <text evidence="2 10">Belongs to the Casparian strip membrane proteins (CASP) family.</text>
</comment>
<dbReference type="InterPro" id="IPR006702">
    <property type="entry name" value="CASP_dom"/>
</dbReference>